<dbReference type="AlphaFoldDB" id="A0A2H3P0E4"/>
<dbReference type="GO" id="GO:0030976">
    <property type="term" value="F:thiamine pyrophosphate binding"/>
    <property type="evidence" value="ECO:0007669"/>
    <property type="project" value="UniProtKB-UniRule"/>
</dbReference>
<dbReference type="UniPathway" id="UPA00079"/>
<dbReference type="NCBIfam" id="TIGR00173">
    <property type="entry name" value="menD"/>
    <property type="match status" value="1"/>
</dbReference>
<comment type="cofactor">
    <cofactor evidence="7">
        <name>thiamine diphosphate</name>
        <dbReference type="ChEBI" id="CHEBI:58937"/>
    </cofactor>
    <text evidence="7">Binds 1 thiamine pyrophosphate per subunit.</text>
</comment>
<gene>
    <name evidence="7" type="primary">menD</name>
    <name evidence="11" type="ORF">CRI93_08905</name>
</gene>
<dbReference type="GO" id="GO:0009234">
    <property type="term" value="P:menaquinone biosynthetic process"/>
    <property type="evidence" value="ECO:0007669"/>
    <property type="project" value="UniProtKB-UniRule"/>
</dbReference>
<protein>
    <recommendedName>
        <fullName evidence="7">2-succinyl-5-enolpyruvyl-6-hydroxy-3-cyclohexene-1-carboxylate synthase</fullName>
        <shortName evidence="7">SEPHCHC synthase</shortName>
        <ecNumber evidence="7">2.2.1.9</ecNumber>
    </recommendedName>
    <alternativeName>
        <fullName evidence="7">Menaquinone biosynthesis protein MenD</fullName>
    </alternativeName>
</protein>
<dbReference type="UniPathway" id="UPA01057">
    <property type="reaction ID" value="UER00164"/>
</dbReference>
<dbReference type="InterPro" id="IPR011766">
    <property type="entry name" value="TPP_enzyme_TPP-bd"/>
</dbReference>
<dbReference type="SUPFAM" id="SSF52518">
    <property type="entry name" value="Thiamin diphosphate-binding fold (THDP-binding)"/>
    <property type="match status" value="2"/>
</dbReference>
<dbReference type="Gene3D" id="3.40.50.970">
    <property type="match status" value="2"/>
</dbReference>
<comment type="subunit">
    <text evidence="7">Homodimer.</text>
</comment>
<dbReference type="Gene3D" id="3.40.50.1220">
    <property type="entry name" value="TPP-binding domain"/>
    <property type="match status" value="1"/>
</dbReference>
<evidence type="ECO:0000256" key="3">
    <source>
        <dbReference type="ARBA" id="ARBA00022723"/>
    </source>
</evidence>
<evidence type="ECO:0000313" key="11">
    <source>
        <dbReference type="EMBL" id="PEN06746.1"/>
    </source>
</evidence>
<keyword evidence="2 7" id="KW-0808">Transferase</keyword>
<accession>A0A2H3P0E4</accession>
<keyword evidence="6 7" id="KW-0464">Manganese</keyword>
<evidence type="ECO:0000256" key="5">
    <source>
        <dbReference type="ARBA" id="ARBA00023052"/>
    </source>
</evidence>
<keyword evidence="1 7" id="KW-0474">Menaquinone biosynthesis</keyword>
<evidence type="ECO:0000256" key="4">
    <source>
        <dbReference type="ARBA" id="ARBA00022842"/>
    </source>
</evidence>
<keyword evidence="5 7" id="KW-0786">Thiamine pyrophosphate</keyword>
<comment type="caution">
    <text evidence="11">The sequence shown here is derived from an EMBL/GenBank/DDBJ whole genome shotgun (WGS) entry which is preliminary data.</text>
</comment>
<sequence>MDHSTAPNPLDAPNRTHAWARCMIDECVRSGVDTFFVSPGSRSTPLTTAVAQHPVAQSVLHVDERGGAFAALGFARATGHPAGWITTSGTAVANGMPAVAEAGQEGIPMLLLTADRPPELRGTGANQTIDQVKLFGDHVRWSADVPPPSPDTPLASVLTTVDQALHHAQRPPGGPVHLNVMYRKPLHPVEQTFEIDDPAVHHWAERRTPFTTYPVPVPHALLPDSLTEAVQQAERGLIVAGRLTDAEAHELLDWARAQHWPVLPDITSQLRLSAESPVVPHAHHIAHHQAADLRPDVVLHVGGRFVSKPMRHFLRDAEARVYATIRPAPLRVDPDHRCTHHIETTVAAAMDALPTRTATPASWNGQWKRANDAVSDALAQRFEDEELPPLSEPSVARALSEHIPDTHAWMLASSMPIRDAQRYATAQGANVPVFANRGASGIDGTIATATGISIARDAPTTLLIGDLATWHDVNALALLEAHPVIAVVVNNDGGGIFHFLPIAEHSDVFEPHFTTPHGRSFKAIAEAFDLPYHQPSTRAEFADTYQAACERGTSALIEVRTDRTENADVHTQLDAHVAAALSDR</sequence>
<dbReference type="PANTHER" id="PTHR42916">
    <property type="entry name" value="2-SUCCINYL-5-ENOLPYRUVYL-6-HYDROXY-3-CYCLOHEXENE-1-CARBOXYLATE SYNTHASE"/>
    <property type="match status" value="1"/>
</dbReference>
<dbReference type="CDD" id="cd07037">
    <property type="entry name" value="TPP_PYR_MenD"/>
    <property type="match status" value="1"/>
</dbReference>
<dbReference type="Proteomes" id="UP000221024">
    <property type="component" value="Unassembled WGS sequence"/>
</dbReference>
<feature type="domain" description="Thiamine pyrophosphate enzyme TPP-binding" evidence="8">
    <location>
        <begin position="436"/>
        <end position="559"/>
    </location>
</feature>
<feature type="domain" description="Thiamine pyrophosphate enzyme N-terminal TPP-binding" evidence="9">
    <location>
        <begin position="20"/>
        <end position="133"/>
    </location>
</feature>
<dbReference type="EMBL" id="PDEP01000007">
    <property type="protein sequence ID" value="PEN06746.1"/>
    <property type="molecule type" value="Genomic_DNA"/>
</dbReference>
<comment type="cofactor">
    <cofactor evidence="7">
        <name>Mg(2+)</name>
        <dbReference type="ChEBI" id="CHEBI:18420"/>
    </cofactor>
    <cofactor evidence="7">
        <name>Mn(2+)</name>
        <dbReference type="ChEBI" id="CHEBI:29035"/>
    </cofactor>
</comment>
<dbReference type="Pfam" id="PF02776">
    <property type="entry name" value="TPP_enzyme_N"/>
    <property type="match status" value="1"/>
</dbReference>
<dbReference type="RefSeq" id="WP_098062272.1">
    <property type="nucleotide sequence ID" value="NZ_PDEP01000007.1"/>
</dbReference>
<dbReference type="EC" id="2.2.1.9" evidence="7"/>
<reference evidence="11 12" key="1">
    <citation type="submission" date="2017-10" db="EMBL/GenBank/DDBJ databases">
        <title>Draft genome of Longimonas halophila.</title>
        <authorList>
            <person name="Goh K.M."/>
            <person name="Shamsir M.S."/>
            <person name="Lim S.W."/>
        </authorList>
    </citation>
    <scope>NUCLEOTIDE SEQUENCE [LARGE SCALE GENOMIC DNA]</scope>
    <source>
        <strain evidence="11 12">KCTC 42399</strain>
    </source>
</reference>
<dbReference type="Pfam" id="PF16582">
    <property type="entry name" value="TPP_enzyme_M_2"/>
    <property type="match status" value="1"/>
</dbReference>
<proteinExistence type="inferred from homology"/>
<name>A0A2H3P0E4_9BACT</name>
<dbReference type="PANTHER" id="PTHR42916:SF1">
    <property type="entry name" value="PROTEIN PHYLLO, CHLOROPLASTIC"/>
    <property type="match status" value="1"/>
</dbReference>
<evidence type="ECO:0000313" key="12">
    <source>
        <dbReference type="Proteomes" id="UP000221024"/>
    </source>
</evidence>
<dbReference type="OrthoDB" id="9791859at2"/>
<dbReference type="InterPro" id="IPR004433">
    <property type="entry name" value="MenaQ_synth_MenD"/>
</dbReference>
<dbReference type="GO" id="GO:0000287">
    <property type="term" value="F:magnesium ion binding"/>
    <property type="evidence" value="ECO:0007669"/>
    <property type="project" value="UniProtKB-UniRule"/>
</dbReference>
<dbReference type="Pfam" id="PF02775">
    <property type="entry name" value="TPP_enzyme_C"/>
    <property type="match status" value="1"/>
</dbReference>
<evidence type="ECO:0000259" key="9">
    <source>
        <dbReference type="Pfam" id="PF02776"/>
    </source>
</evidence>
<dbReference type="InterPro" id="IPR029061">
    <property type="entry name" value="THDP-binding"/>
</dbReference>
<evidence type="ECO:0000259" key="10">
    <source>
        <dbReference type="Pfam" id="PF16582"/>
    </source>
</evidence>
<organism evidence="11 12">
    <name type="scientific">Longimonas halophila</name>
    <dbReference type="NCBI Taxonomy" id="1469170"/>
    <lineage>
        <taxon>Bacteria</taxon>
        <taxon>Pseudomonadati</taxon>
        <taxon>Rhodothermota</taxon>
        <taxon>Rhodothermia</taxon>
        <taxon>Rhodothermales</taxon>
        <taxon>Salisaetaceae</taxon>
        <taxon>Longimonas</taxon>
    </lineage>
</organism>
<dbReference type="CDD" id="cd02009">
    <property type="entry name" value="TPP_SHCHC_synthase"/>
    <property type="match status" value="1"/>
</dbReference>
<evidence type="ECO:0000256" key="2">
    <source>
        <dbReference type="ARBA" id="ARBA00022679"/>
    </source>
</evidence>
<comment type="function">
    <text evidence="7">Catalyzes the thiamine diphosphate-dependent decarboxylation of 2-oxoglutarate and the subsequent addition of the resulting succinic semialdehyde-thiamine pyrophosphate anion to isochorismate to yield 2-succinyl-5-enolpyruvyl-6-hydroxy-3-cyclohexene-1-carboxylate (SEPHCHC).</text>
</comment>
<dbReference type="InterPro" id="IPR012001">
    <property type="entry name" value="Thiamin_PyroP_enz_TPP-bd_dom"/>
</dbReference>
<comment type="catalytic activity">
    <reaction evidence="7">
        <text>isochorismate + 2-oxoglutarate + H(+) = 5-enolpyruvoyl-6-hydroxy-2-succinyl-cyclohex-3-ene-1-carboxylate + CO2</text>
        <dbReference type="Rhea" id="RHEA:25593"/>
        <dbReference type="ChEBI" id="CHEBI:15378"/>
        <dbReference type="ChEBI" id="CHEBI:16526"/>
        <dbReference type="ChEBI" id="CHEBI:16810"/>
        <dbReference type="ChEBI" id="CHEBI:29780"/>
        <dbReference type="ChEBI" id="CHEBI:58818"/>
        <dbReference type="EC" id="2.2.1.9"/>
    </reaction>
</comment>
<comment type="similarity">
    <text evidence="7">Belongs to the TPP enzyme family. MenD subfamily.</text>
</comment>
<keyword evidence="4 7" id="KW-0460">Magnesium</keyword>
<keyword evidence="3 7" id="KW-0479">Metal-binding</keyword>
<dbReference type="InterPro" id="IPR032264">
    <property type="entry name" value="MenD_middle"/>
</dbReference>
<evidence type="ECO:0000259" key="8">
    <source>
        <dbReference type="Pfam" id="PF02775"/>
    </source>
</evidence>
<feature type="domain" description="Menaquinone biosynthesis protein MenD middle" evidence="10">
    <location>
        <begin position="200"/>
        <end position="407"/>
    </location>
</feature>
<dbReference type="PIRSF" id="PIRSF004983">
    <property type="entry name" value="MenD"/>
    <property type="match status" value="1"/>
</dbReference>
<dbReference type="HAMAP" id="MF_01659">
    <property type="entry name" value="MenD"/>
    <property type="match status" value="1"/>
</dbReference>
<evidence type="ECO:0000256" key="6">
    <source>
        <dbReference type="ARBA" id="ARBA00023211"/>
    </source>
</evidence>
<keyword evidence="12" id="KW-1185">Reference proteome</keyword>
<comment type="pathway">
    <text evidence="7">Quinol/quinone metabolism; 1,4-dihydroxy-2-naphthoate biosynthesis; 1,4-dihydroxy-2-naphthoate from chorismate: step 2/7.</text>
</comment>
<evidence type="ECO:0000256" key="1">
    <source>
        <dbReference type="ARBA" id="ARBA00022428"/>
    </source>
</evidence>
<dbReference type="GO" id="GO:0070204">
    <property type="term" value="F:2-succinyl-5-enolpyruvyl-6-hydroxy-3-cyclohexene-1-carboxylic-acid synthase activity"/>
    <property type="evidence" value="ECO:0007669"/>
    <property type="project" value="UniProtKB-UniRule"/>
</dbReference>
<evidence type="ECO:0000256" key="7">
    <source>
        <dbReference type="HAMAP-Rule" id="MF_01659"/>
    </source>
</evidence>
<dbReference type="SUPFAM" id="SSF52467">
    <property type="entry name" value="DHS-like NAD/FAD-binding domain"/>
    <property type="match status" value="1"/>
</dbReference>
<comment type="pathway">
    <text evidence="7">Quinol/quinone metabolism; menaquinone biosynthesis.</text>
</comment>
<dbReference type="GO" id="GO:0030145">
    <property type="term" value="F:manganese ion binding"/>
    <property type="evidence" value="ECO:0007669"/>
    <property type="project" value="UniProtKB-UniRule"/>
</dbReference>
<dbReference type="InterPro" id="IPR029035">
    <property type="entry name" value="DHS-like_NAD/FAD-binding_dom"/>
</dbReference>